<evidence type="ECO:0000256" key="1">
    <source>
        <dbReference type="PROSITE-ProRule" id="PRU00023"/>
    </source>
</evidence>
<dbReference type="SUPFAM" id="SSF57850">
    <property type="entry name" value="RING/U-box"/>
    <property type="match status" value="1"/>
</dbReference>
<dbReference type="Proteomes" id="UP000315496">
    <property type="component" value="Chromosome 1"/>
</dbReference>
<keyword evidence="2" id="KW-0862">Zinc</keyword>
<comment type="caution">
    <text evidence="5">The sequence shown here is derived from an EMBL/GenBank/DDBJ whole genome shotgun (WGS) entry which is preliminary data.</text>
</comment>
<evidence type="ECO:0000256" key="3">
    <source>
        <dbReference type="SAM" id="Coils"/>
    </source>
</evidence>
<dbReference type="CDD" id="cd16649">
    <property type="entry name" value="mRING-HC-C3HC5_CGRF1-like"/>
    <property type="match status" value="1"/>
</dbReference>
<dbReference type="PANTHER" id="PTHR24120">
    <property type="entry name" value="GH07239P"/>
    <property type="match status" value="1"/>
</dbReference>
<dbReference type="AlphaFoldDB" id="A0A4Z1T9Y4"/>
<proteinExistence type="predicted"/>
<evidence type="ECO:0000313" key="6">
    <source>
        <dbReference type="Proteomes" id="UP000315496"/>
    </source>
</evidence>
<dbReference type="SMART" id="SM00248">
    <property type="entry name" value="ANK"/>
    <property type="match status" value="10"/>
</dbReference>
<dbReference type="Pfam" id="PF13920">
    <property type="entry name" value="zf-C3HC4_3"/>
    <property type="match status" value="1"/>
</dbReference>
<name>A0A4Z1T9Y4_GIAMU</name>
<keyword evidence="3" id="KW-0175">Coiled coil</keyword>
<dbReference type="InterPro" id="IPR036770">
    <property type="entry name" value="Ankyrin_rpt-contain_sf"/>
</dbReference>
<dbReference type="PANTHER" id="PTHR24120:SF4">
    <property type="entry name" value="GH07239P"/>
    <property type="match status" value="1"/>
</dbReference>
<dbReference type="PROSITE" id="PS50088">
    <property type="entry name" value="ANK_REPEAT"/>
    <property type="match status" value="1"/>
</dbReference>
<feature type="repeat" description="ANK" evidence="1">
    <location>
        <begin position="31"/>
        <end position="63"/>
    </location>
</feature>
<evidence type="ECO:0000256" key="2">
    <source>
        <dbReference type="PROSITE-ProRule" id="PRU00175"/>
    </source>
</evidence>
<dbReference type="GO" id="GO:0008270">
    <property type="term" value="F:zinc ion binding"/>
    <property type="evidence" value="ECO:0007669"/>
    <property type="project" value="UniProtKB-KW"/>
</dbReference>
<evidence type="ECO:0000259" key="4">
    <source>
        <dbReference type="PROSITE" id="PS50089"/>
    </source>
</evidence>
<dbReference type="InterPro" id="IPR001841">
    <property type="entry name" value="Znf_RING"/>
</dbReference>
<dbReference type="SUPFAM" id="SSF48403">
    <property type="entry name" value="Ankyrin repeat"/>
    <property type="match status" value="2"/>
</dbReference>
<dbReference type="OrthoDB" id="4446432at2759"/>
<evidence type="ECO:0000313" key="5">
    <source>
        <dbReference type="EMBL" id="TNJ30027.1"/>
    </source>
</evidence>
<dbReference type="Gene3D" id="1.25.40.20">
    <property type="entry name" value="Ankyrin repeat-containing domain"/>
    <property type="match status" value="5"/>
</dbReference>
<keyword evidence="1" id="KW-0040">ANK repeat</keyword>
<feature type="domain" description="RING-type" evidence="4">
    <location>
        <begin position="620"/>
        <end position="657"/>
    </location>
</feature>
<dbReference type="InterPro" id="IPR013083">
    <property type="entry name" value="Znf_RING/FYVE/PHD"/>
</dbReference>
<reference evidence="5 6" key="1">
    <citation type="submission" date="2019-05" db="EMBL/GenBank/DDBJ databases">
        <title>The compact genome of Giardia muris reveals important steps in the evolution of intestinal protozoan parasites.</title>
        <authorList>
            <person name="Xu F."/>
            <person name="Jimenez-Gonzalez A."/>
            <person name="Einarsson E."/>
            <person name="Astvaldsson A."/>
            <person name="Peirasmaki D."/>
            <person name="Eckmann L."/>
            <person name="Andersson J.O."/>
            <person name="Svard S.G."/>
            <person name="Jerlstrom-Hultqvist J."/>
        </authorList>
    </citation>
    <scope>NUCLEOTIDE SEQUENCE [LARGE SCALE GENOMIC DNA]</scope>
    <source>
        <strain evidence="5 6">Roberts-Thomson</strain>
    </source>
</reference>
<sequence>MSQTDLMRAAEKGDLVEVRRYIDQAGEKGEDGQTALMYAAEKGNFECAELLIEKEAGMQDSNGWTAMQCAAYSNCPQFIPSLLASEAKMRNNDTWTALMWAAYRGYTDCARLLLCEAGMQSTERWEDFPAGVTALMIAAWRNHESVVDILKPYEQGLKDSKEHTACWYAQNSGSRDGTRVRTLLQNEGTLRSPAPDGIIGSLINAAIAGDISMAREYFAEAGQRDASGQTALMKTARYGHAGVARLLREHEAGLYDNSNQTALDLALDNGYYEVALLLECEHNGETDITMLMISAGAGSLDDVNRHLSEAGLRDHDGWSALMYAAEAGYSDCVLPLLERETGLQASGEQYGYPAGTSALILAASNGHTACTELLVDHESGLVDGNGKTALIYAAASGYTDVVRLLCSREACLRDNSGWTALMHAAYTGEIGCVRLLLNEIDVLNERNETALDIAESVDPKSPCFKRCVRCARILREHLEMRDARTSKHITGVISGVHNVRGSLAKTFTDDEVQDAERDIALVIETLENLKRKAEQRERDGFFQEVAALRKRLETVEAANRELTARLEAKDKEIRAIMRLPHPITSSEGYTLDDLEKLRESLTISLQTATVALAVIQTNSCIVCMGAQKNVLLHPCRHLCVCETCAASMRGQHCPLCRSVIENTERIFLL</sequence>
<protein>
    <submittedName>
        <fullName evidence="5">Ankyrin repeat protein 2</fullName>
    </submittedName>
</protein>
<organism evidence="5 6">
    <name type="scientific">Giardia muris</name>
    <dbReference type="NCBI Taxonomy" id="5742"/>
    <lineage>
        <taxon>Eukaryota</taxon>
        <taxon>Metamonada</taxon>
        <taxon>Diplomonadida</taxon>
        <taxon>Hexamitidae</taxon>
        <taxon>Giardiinae</taxon>
        <taxon>Giardia</taxon>
    </lineage>
</organism>
<dbReference type="PROSITE" id="PS50089">
    <property type="entry name" value="ZF_RING_2"/>
    <property type="match status" value="1"/>
</dbReference>
<dbReference type="Gene3D" id="3.30.40.10">
    <property type="entry name" value="Zinc/RING finger domain, C3HC4 (zinc finger)"/>
    <property type="match status" value="1"/>
</dbReference>
<keyword evidence="6" id="KW-1185">Reference proteome</keyword>
<keyword evidence="2" id="KW-0863">Zinc-finger</keyword>
<gene>
    <name evidence="5" type="ORF">GMRT_13607</name>
</gene>
<dbReference type="Pfam" id="PF12796">
    <property type="entry name" value="Ank_2"/>
    <property type="match status" value="5"/>
</dbReference>
<accession>A0A4Z1T9Y4</accession>
<dbReference type="PROSITE" id="PS50297">
    <property type="entry name" value="ANK_REP_REGION"/>
    <property type="match status" value="1"/>
</dbReference>
<dbReference type="EMBL" id="VDLU01000001">
    <property type="protein sequence ID" value="TNJ30027.1"/>
    <property type="molecule type" value="Genomic_DNA"/>
</dbReference>
<dbReference type="InterPro" id="IPR002110">
    <property type="entry name" value="Ankyrin_rpt"/>
</dbReference>
<dbReference type="VEuPathDB" id="GiardiaDB:GMRT_13607"/>
<feature type="coiled-coil region" evidence="3">
    <location>
        <begin position="512"/>
        <end position="579"/>
    </location>
</feature>
<keyword evidence="2" id="KW-0479">Metal-binding</keyword>